<protein>
    <recommendedName>
        <fullName evidence="3">PD-(D/E)XK nuclease family transposase</fullName>
    </recommendedName>
</protein>
<dbReference type="EMBL" id="AWVF01000040">
    <property type="protein sequence ID" value="ERJ97158.1"/>
    <property type="molecule type" value="Genomic_DNA"/>
</dbReference>
<evidence type="ECO:0000313" key="2">
    <source>
        <dbReference type="Proteomes" id="UP000016662"/>
    </source>
</evidence>
<name>U2MCX9_9FIRM</name>
<organism evidence="1 2">
    <name type="scientific">Ruminococcus callidus ATCC 27760</name>
    <dbReference type="NCBI Taxonomy" id="411473"/>
    <lineage>
        <taxon>Bacteria</taxon>
        <taxon>Bacillati</taxon>
        <taxon>Bacillota</taxon>
        <taxon>Clostridia</taxon>
        <taxon>Eubacteriales</taxon>
        <taxon>Oscillospiraceae</taxon>
        <taxon>Ruminococcus</taxon>
    </lineage>
</organism>
<reference evidence="1 2" key="1">
    <citation type="submission" date="2013-07" db="EMBL/GenBank/DDBJ databases">
        <authorList>
            <person name="Weinstock G."/>
            <person name="Sodergren E."/>
            <person name="Wylie T."/>
            <person name="Fulton L."/>
            <person name="Fulton R."/>
            <person name="Fronick C."/>
            <person name="O'Laughlin M."/>
            <person name="Godfrey J."/>
            <person name="Miner T."/>
            <person name="Herter B."/>
            <person name="Appelbaum E."/>
            <person name="Cordes M."/>
            <person name="Lek S."/>
            <person name="Wollam A."/>
            <person name="Pepin K.H."/>
            <person name="Palsikar V.B."/>
            <person name="Mitreva M."/>
            <person name="Wilson R.K."/>
        </authorList>
    </citation>
    <scope>NUCLEOTIDE SEQUENCE [LARGE SCALE GENOMIC DNA]</scope>
    <source>
        <strain evidence="1 2">ATCC 27760</strain>
    </source>
</reference>
<dbReference type="Proteomes" id="UP000016662">
    <property type="component" value="Unassembled WGS sequence"/>
</dbReference>
<gene>
    <name evidence="1" type="ORF">RUMCAL_00464</name>
</gene>
<accession>U2MCX9</accession>
<dbReference type="STRING" id="411473.RUMCAL_00464"/>
<evidence type="ECO:0000313" key="1">
    <source>
        <dbReference type="EMBL" id="ERJ97158.1"/>
    </source>
</evidence>
<dbReference type="Pfam" id="PF12784">
    <property type="entry name" value="PDDEXK_2"/>
    <property type="match status" value="1"/>
</dbReference>
<dbReference type="HOGENOM" id="CLU_071023_1_1_9"/>
<keyword evidence="2" id="KW-1185">Reference proteome</keyword>
<dbReference type="AlphaFoldDB" id="U2MCX9"/>
<sequence>MHKFALAFHVEVWYTKSDRKDVIPMATEQEKNRRVAEQLRLIDDDFLRLYFNDNPEGVEYILNILLERQDLKVLHSETQCEYRSLSGRSISLDIYAEDTNGKRYNIEIQRADSGATPKRARFHSSMLDTKLLQKKEPFRNLAETFVIMLTEHDIMKHGLPLYHYDRICRETGAYLEDDSHIIYVNGAYQNPNDSIGRLMHDFQCVNAKDMYAEELSERFRYFKETEGGMGEMCKVVEERAKEYAADALQKEKVADIRRMLDKQKYSHEEIAENLNVSLELVDEVASGKVA</sequence>
<dbReference type="eggNOG" id="ENOG502ZAQF">
    <property type="taxonomic scope" value="Bacteria"/>
</dbReference>
<comment type="caution">
    <text evidence="1">The sequence shown here is derived from an EMBL/GenBank/DDBJ whole genome shotgun (WGS) entry which is preliminary data.</text>
</comment>
<dbReference type="PATRIC" id="fig|411473.3.peg.349"/>
<evidence type="ECO:0008006" key="3">
    <source>
        <dbReference type="Google" id="ProtNLM"/>
    </source>
</evidence>
<proteinExistence type="predicted"/>